<proteinExistence type="predicted"/>
<dbReference type="Proteomes" id="UP000887569">
    <property type="component" value="Unplaced"/>
</dbReference>
<reference evidence="3" key="1">
    <citation type="submission" date="2022-11" db="UniProtKB">
        <authorList>
            <consortium name="WormBaseParasite"/>
        </authorList>
    </citation>
    <scope>IDENTIFICATION</scope>
</reference>
<sequence length="107" mass="12219">TSKQVTFTVDNDDDDRKVEERTCTSKEDSLHVQTDRSHAKPSSISRSNHDHVNGAQPFLRRKSFLTSIQPGKVRDFIRQHERGLHSPGTTHSRNTHLNVMNVRDQGC</sequence>
<feature type="compositionally biased region" description="Basic and acidic residues" evidence="1">
    <location>
        <begin position="14"/>
        <end position="38"/>
    </location>
</feature>
<evidence type="ECO:0000256" key="1">
    <source>
        <dbReference type="SAM" id="MobiDB-lite"/>
    </source>
</evidence>
<name>A0A915C6J9_PARUN</name>
<evidence type="ECO:0000313" key="3">
    <source>
        <dbReference type="WBParaSite" id="PgR091_g019_t01"/>
    </source>
</evidence>
<keyword evidence="2" id="KW-1185">Reference proteome</keyword>
<protein>
    <submittedName>
        <fullName evidence="3">Uncharacterized protein</fullName>
    </submittedName>
</protein>
<dbReference type="WBParaSite" id="PgR091_g019_t01">
    <property type="protein sequence ID" value="PgR091_g019_t01"/>
    <property type="gene ID" value="PgR091_g019"/>
</dbReference>
<evidence type="ECO:0000313" key="2">
    <source>
        <dbReference type="Proteomes" id="UP000887569"/>
    </source>
</evidence>
<feature type="region of interest" description="Disordered" evidence="1">
    <location>
        <begin position="1"/>
        <end position="58"/>
    </location>
</feature>
<organism evidence="2 3">
    <name type="scientific">Parascaris univalens</name>
    <name type="common">Nematode worm</name>
    <dbReference type="NCBI Taxonomy" id="6257"/>
    <lineage>
        <taxon>Eukaryota</taxon>
        <taxon>Metazoa</taxon>
        <taxon>Ecdysozoa</taxon>
        <taxon>Nematoda</taxon>
        <taxon>Chromadorea</taxon>
        <taxon>Rhabditida</taxon>
        <taxon>Spirurina</taxon>
        <taxon>Ascaridomorpha</taxon>
        <taxon>Ascaridoidea</taxon>
        <taxon>Ascarididae</taxon>
        <taxon>Parascaris</taxon>
    </lineage>
</organism>
<accession>A0A915C6J9</accession>
<feature type="region of interest" description="Disordered" evidence="1">
    <location>
        <begin position="83"/>
        <end position="107"/>
    </location>
</feature>
<dbReference type="AlphaFoldDB" id="A0A915C6J9"/>
<feature type="compositionally biased region" description="Polar residues" evidence="1">
    <location>
        <begin position="87"/>
        <end position="98"/>
    </location>
</feature>